<dbReference type="AlphaFoldDB" id="A0A7J6V608"/>
<reference evidence="1 2" key="1">
    <citation type="submission" date="2020-06" db="EMBL/GenBank/DDBJ databases">
        <title>Transcriptomic and genomic resources for Thalictrum thalictroides and T. hernandezii: Facilitating candidate gene discovery in an emerging model plant lineage.</title>
        <authorList>
            <person name="Arias T."/>
            <person name="Riano-Pachon D.M."/>
            <person name="Di Stilio V.S."/>
        </authorList>
    </citation>
    <scope>NUCLEOTIDE SEQUENCE [LARGE SCALE GENOMIC DNA]</scope>
    <source>
        <strain evidence="2">cv. WT478/WT964</strain>
        <tissue evidence="1">Leaves</tissue>
    </source>
</reference>
<organism evidence="1 2">
    <name type="scientific">Thalictrum thalictroides</name>
    <name type="common">Rue-anemone</name>
    <name type="synonym">Anemone thalictroides</name>
    <dbReference type="NCBI Taxonomy" id="46969"/>
    <lineage>
        <taxon>Eukaryota</taxon>
        <taxon>Viridiplantae</taxon>
        <taxon>Streptophyta</taxon>
        <taxon>Embryophyta</taxon>
        <taxon>Tracheophyta</taxon>
        <taxon>Spermatophyta</taxon>
        <taxon>Magnoliopsida</taxon>
        <taxon>Ranunculales</taxon>
        <taxon>Ranunculaceae</taxon>
        <taxon>Thalictroideae</taxon>
        <taxon>Thalictrum</taxon>
    </lineage>
</organism>
<accession>A0A7J6V608</accession>
<evidence type="ECO:0000313" key="1">
    <source>
        <dbReference type="EMBL" id="KAF5180197.1"/>
    </source>
</evidence>
<protein>
    <submittedName>
        <fullName evidence="1">Uncharacterized protein</fullName>
    </submittedName>
</protein>
<gene>
    <name evidence="1" type="ORF">FRX31_030214</name>
</gene>
<comment type="caution">
    <text evidence="1">The sequence shown here is derived from an EMBL/GenBank/DDBJ whole genome shotgun (WGS) entry which is preliminary data.</text>
</comment>
<dbReference type="EMBL" id="JABWDY010037735">
    <property type="protein sequence ID" value="KAF5180197.1"/>
    <property type="molecule type" value="Genomic_DNA"/>
</dbReference>
<keyword evidence="2" id="KW-1185">Reference proteome</keyword>
<proteinExistence type="predicted"/>
<name>A0A7J6V608_THATH</name>
<dbReference type="Proteomes" id="UP000554482">
    <property type="component" value="Unassembled WGS sequence"/>
</dbReference>
<sequence>MAPPFSSGSSQISLSLINSHSHTSLSKRSDAPKTFAANGIPLHFWTISFPIFTKSADKSSSSIPQARTLNKDQHSPSFKNGKLYHGSVRIIEATFSRRVVTRIELPLAPQVNDCFNFPQVPPSLFQTSSKTSKNRFPLSNSFR</sequence>
<evidence type="ECO:0000313" key="2">
    <source>
        <dbReference type="Proteomes" id="UP000554482"/>
    </source>
</evidence>